<gene>
    <name evidence="1" type="ORF">I308_105969</name>
</gene>
<organism evidence="1 2">
    <name type="scientific">Cryptococcus tetragattii IND107</name>
    <dbReference type="NCBI Taxonomy" id="1296105"/>
    <lineage>
        <taxon>Eukaryota</taxon>
        <taxon>Fungi</taxon>
        <taxon>Dikarya</taxon>
        <taxon>Basidiomycota</taxon>
        <taxon>Agaricomycotina</taxon>
        <taxon>Tremellomycetes</taxon>
        <taxon>Tremellales</taxon>
        <taxon>Cryptococcaceae</taxon>
        <taxon>Cryptococcus</taxon>
        <taxon>Cryptococcus gattii species complex</taxon>
    </lineage>
</organism>
<dbReference type="EMBL" id="ATAM02000011">
    <property type="protein sequence ID" value="KAL0242340.1"/>
    <property type="molecule type" value="Genomic_DNA"/>
</dbReference>
<reference evidence="1" key="1">
    <citation type="submission" date="2015-01" db="EMBL/GenBank/DDBJ databases">
        <authorList>
            <consortium name="The Broad Institute Genomics Platform"/>
            <person name="Cuomo C."/>
            <person name="Litvintseva A."/>
            <person name="Chen Y."/>
            <person name="Heitman J."/>
            <person name="Sun S."/>
            <person name="Springer D."/>
            <person name="Dromer F."/>
            <person name="Young S."/>
            <person name="Zeng Q."/>
            <person name="Gargeya S."/>
            <person name="Abouelleil A."/>
            <person name="Alvarado L."/>
            <person name="Chapman S.B."/>
            <person name="Gainer-Dewar J."/>
            <person name="Goldberg J."/>
            <person name="Griggs A."/>
            <person name="Gujja S."/>
            <person name="Hansen M."/>
            <person name="Howarth C."/>
            <person name="Imamovic A."/>
            <person name="Larimer J."/>
            <person name="Murphy C."/>
            <person name="Naylor J."/>
            <person name="Pearson M."/>
            <person name="Priest M."/>
            <person name="Roberts A."/>
            <person name="Saif S."/>
            <person name="Shea T."/>
            <person name="Sykes S."/>
            <person name="Wortman J."/>
            <person name="Nusbaum C."/>
            <person name="Birren B."/>
        </authorList>
    </citation>
    <scope>NUCLEOTIDE SEQUENCE</scope>
    <source>
        <strain evidence="1">IND107</strain>
    </source>
</reference>
<dbReference type="Proteomes" id="UP000054399">
    <property type="component" value="Unassembled WGS sequence"/>
</dbReference>
<dbReference type="RefSeq" id="XP_066611722.1">
    <property type="nucleotide sequence ID" value="XM_066760418.1"/>
</dbReference>
<evidence type="ECO:0000313" key="1">
    <source>
        <dbReference type="EMBL" id="KAL0242340.1"/>
    </source>
</evidence>
<accession>A0ABR3BKN6</accession>
<protein>
    <submittedName>
        <fullName evidence="1">Uncharacterized protein</fullName>
    </submittedName>
</protein>
<reference evidence="1" key="2">
    <citation type="submission" date="2024-01" db="EMBL/GenBank/DDBJ databases">
        <title>Comparative genomics of Cryptococcus and Kwoniella reveals pathogenesis evolution and contrasting modes of karyotype evolution via chromosome fusion or intercentromeric recombination.</title>
        <authorList>
            <person name="Coelho M.A."/>
            <person name="David-Palma M."/>
            <person name="Shea T."/>
            <person name="Bowers K."/>
            <person name="Mcginley-Smith S."/>
            <person name="Mohammad A.W."/>
            <person name="Gnirke A."/>
            <person name="Yurkov A.M."/>
            <person name="Nowrousian M."/>
            <person name="Sun S."/>
            <person name="Cuomo C.A."/>
            <person name="Heitman J."/>
        </authorList>
    </citation>
    <scope>NUCLEOTIDE SEQUENCE</scope>
    <source>
        <strain evidence="1">IND107</strain>
    </source>
</reference>
<keyword evidence="2" id="KW-1185">Reference proteome</keyword>
<proteinExistence type="predicted"/>
<name>A0ABR3BKN6_9TREE</name>
<dbReference type="GeneID" id="91992824"/>
<sequence>MECHITTDPPNPCRPFARPINFSSSLFLPFFFFEQFYGDIKVRFPNLTPDGGSRVPVSNTEKRGAQGSSVSLPVIIKQFGVPTILPLAEYEAPGFRACGAMTFGRVVKGRLEDRHIF</sequence>
<evidence type="ECO:0000313" key="2">
    <source>
        <dbReference type="Proteomes" id="UP000054399"/>
    </source>
</evidence>
<comment type="caution">
    <text evidence="1">The sequence shown here is derived from an EMBL/GenBank/DDBJ whole genome shotgun (WGS) entry which is preliminary data.</text>
</comment>